<dbReference type="AlphaFoldDB" id="A0A9W4T7M6"/>
<accession>A0A9W4T7M6</accession>
<dbReference type="Proteomes" id="UP001153678">
    <property type="component" value="Unassembled WGS sequence"/>
</dbReference>
<gene>
    <name evidence="1" type="ORF">FWILDA_LOCUS17498</name>
</gene>
<dbReference type="OrthoDB" id="2434494at2759"/>
<evidence type="ECO:0000313" key="2">
    <source>
        <dbReference type="Proteomes" id="UP001153678"/>
    </source>
</evidence>
<evidence type="ECO:0000313" key="1">
    <source>
        <dbReference type="EMBL" id="CAI2196278.1"/>
    </source>
</evidence>
<feature type="non-terminal residue" evidence="1">
    <location>
        <position position="1"/>
    </location>
</feature>
<protein>
    <submittedName>
        <fullName evidence="1">2223_t:CDS:1</fullName>
    </submittedName>
</protein>
<name>A0A9W4T7M6_9GLOM</name>
<proteinExistence type="predicted"/>
<reference evidence="1" key="1">
    <citation type="submission" date="2022-08" db="EMBL/GenBank/DDBJ databases">
        <authorList>
            <person name="Kallberg Y."/>
            <person name="Tangrot J."/>
            <person name="Rosling A."/>
        </authorList>
    </citation>
    <scope>NUCLEOTIDE SEQUENCE</scope>
    <source>
        <strain evidence="1">Wild A</strain>
    </source>
</reference>
<sequence>YKAGKFLEYRKQSLTFICRVRSVVIDEINNNSFKLKIDRILSHENLSNCHSTNNQHTRGNSNELWLVEGEVNLVDLVNIE</sequence>
<organism evidence="1 2">
    <name type="scientific">Funneliformis geosporum</name>
    <dbReference type="NCBI Taxonomy" id="1117311"/>
    <lineage>
        <taxon>Eukaryota</taxon>
        <taxon>Fungi</taxon>
        <taxon>Fungi incertae sedis</taxon>
        <taxon>Mucoromycota</taxon>
        <taxon>Glomeromycotina</taxon>
        <taxon>Glomeromycetes</taxon>
        <taxon>Glomerales</taxon>
        <taxon>Glomeraceae</taxon>
        <taxon>Funneliformis</taxon>
    </lineage>
</organism>
<dbReference type="EMBL" id="CAMKVN010013969">
    <property type="protein sequence ID" value="CAI2196278.1"/>
    <property type="molecule type" value="Genomic_DNA"/>
</dbReference>
<keyword evidence="2" id="KW-1185">Reference proteome</keyword>
<comment type="caution">
    <text evidence="1">The sequence shown here is derived from an EMBL/GenBank/DDBJ whole genome shotgun (WGS) entry which is preliminary data.</text>
</comment>